<name>A0A8S5QPS3_9CAUD</name>
<accession>A0A8S5QPS3</accession>
<reference evidence="1" key="1">
    <citation type="journal article" date="2021" name="Proc. Natl. Acad. Sci. U.S.A.">
        <title>A Catalog of Tens of Thousands of Viruses from Human Metagenomes Reveals Hidden Associations with Chronic Diseases.</title>
        <authorList>
            <person name="Tisza M.J."/>
            <person name="Buck C.B."/>
        </authorList>
    </citation>
    <scope>NUCLEOTIDE SEQUENCE</scope>
    <source>
        <strain evidence="1">CtB9E3</strain>
    </source>
</reference>
<sequence length="90" mass="10231">MGWEPTPEDPIEWDSTEREWMRALAEYEATLCPLCGLPRDVCQSPDAELKLRSDVHICWATAHMQIAADSWRKNNKDSPVSGALAMSLHY</sequence>
<dbReference type="EMBL" id="BK015701">
    <property type="protein sequence ID" value="DAE20801.1"/>
    <property type="molecule type" value="Genomic_DNA"/>
</dbReference>
<protein>
    <submittedName>
        <fullName evidence="1">Cold inducible protein</fullName>
    </submittedName>
</protein>
<proteinExistence type="predicted"/>
<organism evidence="1">
    <name type="scientific">Siphoviridae sp. ctB9E3</name>
    <dbReference type="NCBI Taxonomy" id="2826187"/>
    <lineage>
        <taxon>Viruses</taxon>
        <taxon>Duplodnaviria</taxon>
        <taxon>Heunggongvirae</taxon>
        <taxon>Uroviricota</taxon>
        <taxon>Caudoviricetes</taxon>
    </lineage>
</organism>
<evidence type="ECO:0000313" key="1">
    <source>
        <dbReference type="EMBL" id="DAE20801.1"/>
    </source>
</evidence>